<keyword evidence="3" id="KW-0731">Sigma factor</keyword>
<dbReference type="InterPro" id="IPR013324">
    <property type="entry name" value="RNA_pol_sigma_r3/r4-like"/>
</dbReference>
<gene>
    <name evidence="8" type="ORF">FLL45_13230</name>
</gene>
<protein>
    <submittedName>
        <fullName evidence="8">RNA polymerase sigma factor</fullName>
    </submittedName>
</protein>
<dbReference type="Proteomes" id="UP000317839">
    <property type="component" value="Unassembled WGS sequence"/>
</dbReference>
<dbReference type="SUPFAM" id="SSF88946">
    <property type="entry name" value="Sigma2 domain of RNA polymerase sigma factors"/>
    <property type="match status" value="1"/>
</dbReference>
<comment type="caution">
    <text evidence="8">The sequence shown here is derived from an EMBL/GenBank/DDBJ whole genome shotgun (WGS) entry which is preliminary data.</text>
</comment>
<evidence type="ECO:0000256" key="4">
    <source>
        <dbReference type="ARBA" id="ARBA00023125"/>
    </source>
</evidence>
<keyword evidence="9" id="KW-1185">Reference proteome</keyword>
<evidence type="ECO:0000259" key="7">
    <source>
        <dbReference type="Pfam" id="PF08281"/>
    </source>
</evidence>
<evidence type="ECO:0000259" key="6">
    <source>
        <dbReference type="Pfam" id="PF04542"/>
    </source>
</evidence>
<dbReference type="AlphaFoldDB" id="A0A545T9E7"/>
<dbReference type="GO" id="GO:0016987">
    <property type="term" value="F:sigma factor activity"/>
    <property type="evidence" value="ECO:0007669"/>
    <property type="project" value="UniProtKB-KW"/>
</dbReference>
<dbReference type="EMBL" id="VIKR01000003">
    <property type="protein sequence ID" value="TQV73825.1"/>
    <property type="molecule type" value="Genomic_DNA"/>
</dbReference>
<evidence type="ECO:0000313" key="8">
    <source>
        <dbReference type="EMBL" id="TQV73825.1"/>
    </source>
</evidence>
<keyword evidence="5" id="KW-0804">Transcription</keyword>
<dbReference type="SUPFAM" id="SSF88659">
    <property type="entry name" value="Sigma3 and sigma4 domains of RNA polymerase sigma factors"/>
    <property type="match status" value="1"/>
</dbReference>
<dbReference type="Gene3D" id="1.10.10.10">
    <property type="entry name" value="Winged helix-like DNA-binding domain superfamily/Winged helix DNA-binding domain"/>
    <property type="match status" value="1"/>
</dbReference>
<sequence>MMVCEEMTKIKEYTMQVSDEFEECRKQAFALALRLLGNKDDALEVVQASIEKGINHANAPALDHPEFKPWLFTVVRNKSIDILRHQTRVRKVEHEDYHSSAPTSTEPDKSLQQMQLKETLEQAINQLNMQQKEIILLRDYHNFSYAEIARILGIANGSVMSRLHRARMALREILVKKGFSLGGAQ</sequence>
<dbReference type="GO" id="GO:0003677">
    <property type="term" value="F:DNA binding"/>
    <property type="evidence" value="ECO:0007669"/>
    <property type="project" value="UniProtKB-KW"/>
</dbReference>
<dbReference type="Pfam" id="PF08281">
    <property type="entry name" value="Sigma70_r4_2"/>
    <property type="match status" value="1"/>
</dbReference>
<name>A0A545T9E7_9GAMM</name>
<evidence type="ECO:0000256" key="2">
    <source>
        <dbReference type="ARBA" id="ARBA00023015"/>
    </source>
</evidence>
<dbReference type="Pfam" id="PF04542">
    <property type="entry name" value="Sigma70_r2"/>
    <property type="match status" value="1"/>
</dbReference>
<dbReference type="PANTHER" id="PTHR43133">
    <property type="entry name" value="RNA POLYMERASE ECF-TYPE SIGMA FACTO"/>
    <property type="match status" value="1"/>
</dbReference>
<dbReference type="InterPro" id="IPR013249">
    <property type="entry name" value="RNA_pol_sigma70_r4_t2"/>
</dbReference>
<comment type="similarity">
    <text evidence="1">Belongs to the sigma-70 factor family. ECF subfamily.</text>
</comment>
<dbReference type="OrthoDB" id="9797134at2"/>
<organism evidence="8 9">
    <name type="scientific">Aliikangiella marina</name>
    <dbReference type="NCBI Taxonomy" id="1712262"/>
    <lineage>
        <taxon>Bacteria</taxon>
        <taxon>Pseudomonadati</taxon>
        <taxon>Pseudomonadota</taxon>
        <taxon>Gammaproteobacteria</taxon>
        <taxon>Oceanospirillales</taxon>
        <taxon>Pleioneaceae</taxon>
        <taxon>Aliikangiella</taxon>
    </lineage>
</organism>
<evidence type="ECO:0000256" key="5">
    <source>
        <dbReference type="ARBA" id="ARBA00023163"/>
    </source>
</evidence>
<keyword evidence="2" id="KW-0805">Transcription regulation</keyword>
<feature type="domain" description="RNA polymerase sigma-70 region 2" evidence="6">
    <location>
        <begin position="21"/>
        <end position="88"/>
    </location>
</feature>
<dbReference type="InterPro" id="IPR039425">
    <property type="entry name" value="RNA_pol_sigma-70-like"/>
</dbReference>
<dbReference type="InterPro" id="IPR007627">
    <property type="entry name" value="RNA_pol_sigma70_r2"/>
</dbReference>
<dbReference type="GO" id="GO:0006352">
    <property type="term" value="P:DNA-templated transcription initiation"/>
    <property type="evidence" value="ECO:0007669"/>
    <property type="project" value="InterPro"/>
</dbReference>
<reference evidence="8 9" key="1">
    <citation type="submission" date="2019-06" db="EMBL/GenBank/DDBJ databases">
        <title>Draft genome of Aliikangiella marina GYP-15.</title>
        <authorList>
            <person name="Wang G."/>
        </authorList>
    </citation>
    <scope>NUCLEOTIDE SEQUENCE [LARGE SCALE GENOMIC DNA]</scope>
    <source>
        <strain evidence="8 9">GYP-15</strain>
    </source>
</reference>
<dbReference type="NCBIfam" id="TIGR02937">
    <property type="entry name" value="sigma70-ECF"/>
    <property type="match status" value="1"/>
</dbReference>
<dbReference type="InterPro" id="IPR013325">
    <property type="entry name" value="RNA_pol_sigma_r2"/>
</dbReference>
<dbReference type="Gene3D" id="1.10.1740.10">
    <property type="match status" value="1"/>
</dbReference>
<accession>A0A545T9E7</accession>
<dbReference type="InterPro" id="IPR014284">
    <property type="entry name" value="RNA_pol_sigma-70_dom"/>
</dbReference>
<dbReference type="InterPro" id="IPR036388">
    <property type="entry name" value="WH-like_DNA-bd_sf"/>
</dbReference>
<proteinExistence type="inferred from homology"/>
<feature type="domain" description="RNA polymerase sigma factor 70 region 4 type 2" evidence="7">
    <location>
        <begin position="118"/>
        <end position="170"/>
    </location>
</feature>
<dbReference type="PANTHER" id="PTHR43133:SF8">
    <property type="entry name" value="RNA POLYMERASE SIGMA FACTOR HI_1459-RELATED"/>
    <property type="match status" value="1"/>
</dbReference>
<evidence type="ECO:0000256" key="3">
    <source>
        <dbReference type="ARBA" id="ARBA00023082"/>
    </source>
</evidence>
<dbReference type="CDD" id="cd06171">
    <property type="entry name" value="Sigma70_r4"/>
    <property type="match status" value="1"/>
</dbReference>
<evidence type="ECO:0000256" key="1">
    <source>
        <dbReference type="ARBA" id="ARBA00010641"/>
    </source>
</evidence>
<keyword evidence="4" id="KW-0238">DNA-binding</keyword>
<evidence type="ECO:0000313" key="9">
    <source>
        <dbReference type="Proteomes" id="UP000317839"/>
    </source>
</evidence>